<organism evidence="3 4">
    <name type="scientific">Tritrichomonas foetus</name>
    <dbReference type="NCBI Taxonomy" id="1144522"/>
    <lineage>
        <taxon>Eukaryota</taxon>
        <taxon>Metamonada</taxon>
        <taxon>Parabasalia</taxon>
        <taxon>Tritrichomonadida</taxon>
        <taxon>Tritrichomonadidae</taxon>
        <taxon>Tritrichomonas</taxon>
    </lineage>
</organism>
<evidence type="ECO:0000313" key="3">
    <source>
        <dbReference type="EMBL" id="OHT11792.1"/>
    </source>
</evidence>
<feature type="compositionally biased region" description="Low complexity" evidence="2">
    <location>
        <begin position="94"/>
        <end position="110"/>
    </location>
</feature>
<feature type="compositionally biased region" description="Basic and acidic residues" evidence="2">
    <location>
        <begin position="57"/>
        <end position="85"/>
    </location>
</feature>
<protein>
    <submittedName>
        <fullName evidence="3">Uncharacterized protein</fullName>
    </submittedName>
</protein>
<sequence>MVVLFDLSLNRNYNHFFVKRLSKLQKMKTIKKKQPVKVKPAPKPVVKPSSKPKVKPTKKDQPDKKPSSKPKEVDDQNKPELKDANIEEVDSEKNQNIITNSNPNNSENISEIQTESNKAEKEKNMKTEKDFELPKTSFLSSTIASFHDIENFEQEEFDFTNVPILTFDGVSKLVNASSIFVKNALFTSFKYSVRLEKLKKVDFSGSPISLKSQYRVMVLFAFGNQIEEIDGKMVTPEEKSIFEQLDNDTHKLISSYVNNGGILMKEINNEFIEEIQKRNIPQPILDIPIESTPIENDCTNTSFKPFLTKHELEKIFSNNSPYFNRNTAQEVTQEQNLRNLINLIEMKLFDTNNLNVLPSQTDLVKICNEQEIINAENEAFQIIESAIIQIGKNSQESIQKIQDIQKNQSNNAMRDSIFNDQINILTNLQRKVDEFRKFTKGQNRSFDSITKHINIFEPILNKKRNISGIMNQLFSLFNQVLAETENLTSFSIPHELCQFQNEKIREIIETPKRLDILIPDLLQTIEKVENEGERIELGRIIDTLKIKQQINHELNKVINHLRKTKIYVTLIHKTANPQFLHNYSKICKESSQMLNHIHTNFSHFQTTSNSSNHSNSSNFLGGIQANLEKIAQIEVNLLFISDKIETVEYNLDNIQKVYEMIPKYSEIVEIIEEAIGKARENLKSFSLQSLSKLKQKVNEYWEDGNEYQIKRQIASEKVEKVGNFLNETFEWQERSGSVLCFINDLCSSGEAVLLKSLKETRQPLINKLTELKQTEKEKDEEIKKLLEQIAELGINV</sequence>
<evidence type="ECO:0000256" key="1">
    <source>
        <dbReference type="SAM" id="Coils"/>
    </source>
</evidence>
<reference evidence="3" key="1">
    <citation type="submission" date="2016-10" db="EMBL/GenBank/DDBJ databases">
        <authorList>
            <person name="Benchimol M."/>
            <person name="Almeida L.G."/>
            <person name="Vasconcelos A.T."/>
            <person name="Perreira-Neves A."/>
            <person name="Rosa I.A."/>
            <person name="Tasca T."/>
            <person name="Bogo M.R."/>
            <person name="de Souza W."/>
        </authorList>
    </citation>
    <scope>NUCLEOTIDE SEQUENCE [LARGE SCALE GENOMIC DNA]</scope>
    <source>
        <strain evidence="3">K</strain>
    </source>
</reference>
<dbReference type="Proteomes" id="UP000179807">
    <property type="component" value="Unassembled WGS sequence"/>
</dbReference>
<keyword evidence="4" id="KW-1185">Reference proteome</keyword>
<keyword evidence="1" id="KW-0175">Coiled coil</keyword>
<dbReference type="GeneID" id="94835031"/>
<comment type="caution">
    <text evidence="3">The sequence shown here is derived from an EMBL/GenBank/DDBJ whole genome shotgun (WGS) entry which is preliminary data.</text>
</comment>
<gene>
    <name evidence="3" type="ORF">TRFO_18690</name>
</gene>
<feature type="coiled-coil region" evidence="1">
    <location>
        <begin position="764"/>
        <end position="795"/>
    </location>
</feature>
<proteinExistence type="predicted"/>
<dbReference type="VEuPathDB" id="TrichDB:TRFO_18690"/>
<dbReference type="AlphaFoldDB" id="A0A1J4KLH3"/>
<evidence type="ECO:0000313" key="4">
    <source>
        <dbReference type="Proteomes" id="UP000179807"/>
    </source>
</evidence>
<dbReference type="EMBL" id="MLAK01000579">
    <property type="protein sequence ID" value="OHT11792.1"/>
    <property type="molecule type" value="Genomic_DNA"/>
</dbReference>
<dbReference type="RefSeq" id="XP_068364928.1">
    <property type="nucleotide sequence ID" value="XM_068500327.1"/>
</dbReference>
<feature type="region of interest" description="Disordered" evidence="2">
    <location>
        <begin position="28"/>
        <end position="110"/>
    </location>
</feature>
<evidence type="ECO:0000256" key="2">
    <source>
        <dbReference type="SAM" id="MobiDB-lite"/>
    </source>
</evidence>
<name>A0A1J4KLH3_9EUKA</name>
<accession>A0A1J4KLH3</accession>